<reference evidence="2" key="2">
    <citation type="submission" date="2023-01" db="EMBL/GenBank/DDBJ databases">
        <title>Draft genome sequence of Portibacter lacus strain NBRC 108769.</title>
        <authorList>
            <person name="Sun Q."/>
            <person name="Mori K."/>
        </authorList>
    </citation>
    <scope>NUCLEOTIDE SEQUENCE</scope>
    <source>
        <strain evidence="2">NBRC 108769</strain>
    </source>
</reference>
<evidence type="ECO:0000313" key="2">
    <source>
        <dbReference type="EMBL" id="GLR15999.1"/>
    </source>
</evidence>
<protein>
    <recommendedName>
        <fullName evidence="1">HTH LytTR-type domain-containing protein</fullName>
    </recommendedName>
</protein>
<dbReference type="Pfam" id="PF04397">
    <property type="entry name" value="LytTR"/>
    <property type="match status" value="1"/>
</dbReference>
<dbReference type="PANTHER" id="PTHR37299:SF1">
    <property type="entry name" value="STAGE 0 SPORULATION PROTEIN A HOMOLOG"/>
    <property type="match status" value="1"/>
</dbReference>
<keyword evidence="3" id="KW-1185">Reference proteome</keyword>
<organism evidence="2 3">
    <name type="scientific">Portibacter lacus</name>
    <dbReference type="NCBI Taxonomy" id="1099794"/>
    <lineage>
        <taxon>Bacteria</taxon>
        <taxon>Pseudomonadati</taxon>
        <taxon>Bacteroidota</taxon>
        <taxon>Saprospiria</taxon>
        <taxon>Saprospirales</taxon>
        <taxon>Haliscomenobacteraceae</taxon>
        <taxon>Portibacter</taxon>
    </lineage>
</organism>
<dbReference type="Gene3D" id="2.40.50.1020">
    <property type="entry name" value="LytTr DNA-binding domain"/>
    <property type="match status" value="1"/>
</dbReference>
<dbReference type="RefSeq" id="WP_235294860.1">
    <property type="nucleotide sequence ID" value="NZ_BSOH01000002.1"/>
</dbReference>
<dbReference type="InterPro" id="IPR046947">
    <property type="entry name" value="LytR-like"/>
</dbReference>
<dbReference type="SMART" id="SM00850">
    <property type="entry name" value="LytTR"/>
    <property type="match status" value="1"/>
</dbReference>
<evidence type="ECO:0000313" key="3">
    <source>
        <dbReference type="Proteomes" id="UP001156666"/>
    </source>
</evidence>
<evidence type="ECO:0000259" key="1">
    <source>
        <dbReference type="PROSITE" id="PS50930"/>
    </source>
</evidence>
<comment type="caution">
    <text evidence="2">The sequence shown here is derived from an EMBL/GenBank/DDBJ whole genome shotgun (WGS) entry which is preliminary data.</text>
</comment>
<gene>
    <name evidence="2" type="ORF">GCM10007940_06140</name>
</gene>
<proteinExistence type="predicted"/>
<dbReference type="AlphaFoldDB" id="A0AA37SMX8"/>
<dbReference type="EMBL" id="BSOH01000002">
    <property type="protein sequence ID" value="GLR15999.1"/>
    <property type="molecule type" value="Genomic_DNA"/>
</dbReference>
<name>A0AA37SMX8_9BACT</name>
<sequence length="133" mass="14968">MTALPLNGLDARILKMPERPTRTTKKTPPKLFISLRDRTVGIKSADILFCKSDSNYTHFILKDGSTVLASKSLKYFQEILGDSLFIRCHASYLVNKDQIESIMKNNALLEIAGHFIPVSKSRKKGVKAIFQNL</sequence>
<dbReference type="Proteomes" id="UP001156666">
    <property type="component" value="Unassembled WGS sequence"/>
</dbReference>
<reference evidence="2" key="1">
    <citation type="journal article" date="2014" name="Int. J. Syst. Evol. Microbiol.">
        <title>Complete genome sequence of Corynebacterium casei LMG S-19264T (=DSM 44701T), isolated from a smear-ripened cheese.</title>
        <authorList>
            <consortium name="US DOE Joint Genome Institute (JGI-PGF)"/>
            <person name="Walter F."/>
            <person name="Albersmeier A."/>
            <person name="Kalinowski J."/>
            <person name="Ruckert C."/>
        </authorList>
    </citation>
    <scope>NUCLEOTIDE SEQUENCE</scope>
    <source>
        <strain evidence="2">NBRC 108769</strain>
    </source>
</reference>
<dbReference type="PANTHER" id="PTHR37299">
    <property type="entry name" value="TRANSCRIPTIONAL REGULATOR-RELATED"/>
    <property type="match status" value="1"/>
</dbReference>
<dbReference type="GO" id="GO:0000156">
    <property type="term" value="F:phosphorelay response regulator activity"/>
    <property type="evidence" value="ECO:0007669"/>
    <property type="project" value="InterPro"/>
</dbReference>
<dbReference type="GO" id="GO:0003677">
    <property type="term" value="F:DNA binding"/>
    <property type="evidence" value="ECO:0007669"/>
    <property type="project" value="InterPro"/>
</dbReference>
<dbReference type="InterPro" id="IPR007492">
    <property type="entry name" value="LytTR_DNA-bd_dom"/>
</dbReference>
<feature type="domain" description="HTH LytTR-type" evidence="1">
    <location>
        <begin position="35"/>
        <end position="132"/>
    </location>
</feature>
<dbReference type="PROSITE" id="PS50930">
    <property type="entry name" value="HTH_LYTTR"/>
    <property type="match status" value="1"/>
</dbReference>
<accession>A0AA37SMX8</accession>